<dbReference type="InterPro" id="IPR023252">
    <property type="entry name" value="Aurora_borealis_protein"/>
</dbReference>
<dbReference type="Pfam" id="PF15280">
    <property type="entry name" value="BORA_N"/>
    <property type="match status" value="1"/>
</dbReference>
<dbReference type="GO" id="GO:0005737">
    <property type="term" value="C:cytoplasm"/>
    <property type="evidence" value="ECO:0007669"/>
    <property type="project" value="TreeGrafter"/>
</dbReference>
<dbReference type="EMBL" id="MTYJ01000311">
    <property type="protein sequence ID" value="OWA53267.1"/>
    <property type="molecule type" value="Genomic_DNA"/>
</dbReference>
<dbReference type="GO" id="GO:0019901">
    <property type="term" value="F:protein kinase binding"/>
    <property type="evidence" value="ECO:0007669"/>
    <property type="project" value="TreeGrafter"/>
</dbReference>
<keyword evidence="4" id="KW-0498">Mitosis</keyword>
<feature type="region of interest" description="Disordered" evidence="6">
    <location>
        <begin position="23"/>
        <end position="50"/>
    </location>
</feature>
<keyword evidence="8" id="KW-1185">Reference proteome</keyword>
<dbReference type="GO" id="GO:0060236">
    <property type="term" value="P:regulation of mitotic spindle organization"/>
    <property type="evidence" value="ECO:0007669"/>
    <property type="project" value="TreeGrafter"/>
</dbReference>
<evidence type="ECO:0000256" key="3">
    <source>
        <dbReference type="ARBA" id="ARBA00022618"/>
    </source>
</evidence>
<dbReference type="GO" id="GO:0007088">
    <property type="term" value="P:regulation of mitotic nuclear division"/>
    <property type="evidence" value="ECO:0007669"/>
    <property type="project" value="TreeGrafter"/>
</dbReference>
<dbReference type="PANTHER" id="PTHR14728:SF2">
    <property type="entry name" value="PROTEIN AURORA BOREALIS"/>
    <property type="match status" value="1"/>
</dbReference>
<organism evidence="7 8">
    <name type="scientific">Hypsibius exemplaris</name>
    <name type="common">Freshwater tardigrade</name>
    <dbReference type="NCBI Taxonomy" id="2072580"/>
    <lineage>
        <taxon>Eukaryota</taxon>
        <taxon>Metazoa</taxon>
        <taxon>Ecdysozoa</taxon>
        <taxon>Tardigrada</taxon>
        <taxon>Eutardigrada</taxon>
        <taxon>Parachela</taxon>
        <taxon>Hypsibioidea</taxon>
        <taxon>Hypsibiidae</taxon>
        <taxon>Hypsibius</taxon>
    </lineage>
</organism>
<evidence type="ECO:0000256" key="2">
    <source>
        <dbReference type="ARBA" id="ARBA00020055"/>
    </source>
</evidence>
<dbReference type="PANTHER" id="PTHR14728">
    <property type="entry name" value="PROTEIN AURORA BOREALIS"/>
    <property type="match status" value="1"/>
</dbReference>
<dbReference type="AlphaFoldDB" id="A0A9X6NG07"/>
<dbReference type="GO" id="GO:0051301">
    <property type="term" value="P:cell division"/>
    <property type="evidence" value="ECO:0007669"/>
    <property type="project" value="UniProtKB-KW"/>
</dbReference>
<dbReference type="OrthoDB" id="10020858at2759"/>
<dbReference type="GO" id="GO:0005634">
    <property type="term" value="C:nucleus"/>
    <property type="evidence" value="ECO:0007669"/>
    <property type="project" value="TreeGrafter"/>
</dbReference>
<keyword evidence="3" id="KW-0132">Cell division</keyword>
<reference evidence="8" key="1">
    <citation type="submission" date="2017-01" db="EMBL/GenBank/DDBJ databases">
        <title>Comparative genomics of anhydrobiosis in the tardigrade Hypsibius dujardini.</title>
        <authorList>
            <person name="Yoshida Y."/>
            <person name="Koutsovoulos G."/>
            <person name="Laetsch D."/>
            <person name="Stevens L."/>
            <person name="Kumar S."/>
            <person name="Horikawa D."/>
            <person name="Ishino K."/>
            <person name="Komine S."/>
            <person name="Tomita M."/>
            <person name="Blaxter M."/>
            <person name="Arakawa K."/>
        </authorList>
    </citation>
    <scope>NUCLEOTIDE SEQUENCE [LARGE SCALE GENOMIC DNA]</scope>
    <source>
        <strain evidence="8">Z151</strain>
    </source>
</reference>
<keyword evidence="5" id="KW-0131">Cell cycle</keyword>
<protein>
    <recommendedName>
        <fullName evidence="2">Protein aurora borealis</fullName>
    </recommendedName>
</protein>
<accession>A0A9X6NG07</accession>
<evidence type="ECO:0000256" key="4">
    <source>
        <dbReference type="ARBA" id="ARBA00022776"/>
    </source>
</evidence>
<dbReference type="Proteomes" id="UP000192578">
    <property type="component" value="Unassembled WGS sequence"/>
</dbReference>
<evidence type="ECO:0000256" key="6">
    <source>
        <dbReference type="SAM" id="MobiDB-lite"/>
    </source>
</evidence>
<evidence type="ECO:0000313" key="7">
    <source>
        <dbReference type="EMBL" id="OWA53267.1"/>
    </source>
</evidence>
<evidence type="ECO:0000256" key="1">
    <source>
        <dbReference type="ARBA" id="ARBA00010963"/>
    </source>
</evidence>
<gene>
    <name evidence="7" type="ORF">BV898_17700</name>
</gene>
<proteinExistence type="inferred from homology"/>
<comment type="similarity">
    <text evidence="1">Belongs to the BORA family.</text>
</comment>
<evidence type="ECO:0000256" key="5">
    <source>
        <dbReference type="ARBA" id="ARBA00023306"/>
    </source>
</evidence>
<sequence length="266" mass="29974">MEPPKHGKLQRYHTESFIIGLRDELTSATGTPPRTPERSDNPFEPSDLPGAMSRLWLSPGLFEDEPEGSSAGSFKWSIEHMATLHPVDIDHHDIIRTEYLKHVLTESDEDDAQENIRRFFERMDVHPLTSEPASASDFSSLIDTGQAYRCKRTSDVATKDASNQTDITMPPSFDFEKFFADYQTATNFRRVSLGGVRRRLFEDLEQPPHDVDQRSSSAAKASTGFAFISEASARHPSSGFAEDSNSHDIEMEELDRITDRCAPCNF</sequence>
<dbReference type="PRINTS" id="PR02038">
    <property type="entry name" value="AURORABORA"/>
</dbReference>
<name>A0A9X6NG07_HYPEX</name>
<comment type="caution">
    <text evidence="7">The sequence shown here is derived from an EMBL/GenBank/DDBJ whole genome shotgun (WGS) entry which is preliminary data.</text>
</comment>
<evidence type="ECO:0000313" key="8">
    <source>
        <dbReference type="Proteomes" id="UP000192578"/>
    </source>
</evidence>